<evidence type="ECO:0000259" key="3">
    <source>
        <dbReference type="Pfam" id="PF00534"/>
    </source>
</evidence>
<evidence type="ECO:0000256" key="1">
    <source>
        <dbReference type="ARBA" id="ARBA00022676"/>
    </source>
</evidence>
<feature type="domain" description="Glycosyltransferase subfamily 4-like N-terminal" evidence="4">
    <location>
        <begin position="19"/>
        <end position="214"/>
    </location>
</feature>
<keyword evidence="1" id="KW-0328">Glycosyltransferase</keyword>
<dbReference type="Pfam" id="PF00534">
    <property type="entry name" value="Glycos_transf_1"/>
    <property type="match status" value="1"/>
</dbReference>
<evidence type="ECO:0000259" key="4">
    <source>
        <dbReference type="Pfam" id="PF13439"/>
    </source>
</evidence>
<dbReference type="Proteomes" id="UP000638043">
    <property type="component" value="Unassembled WGS sequence"/>
</dbReference>
<dbReference type="InterPro" id="IPR028098">
    <property type="entry name" value="Glyco_trans_4-like_N"/>
</dbReference>
<reference evidence="6" key="1">
    <citation type="journal article" date="2019" name="Int. J. Syst. Evol. Microbiol.">
        <title>The Global Catalogue of Microorganisms (GCM) 10K type strain sequencing project: providing services to taxonomists for standard genome sequencing and annotation.</title>
        <authorList>
            <consortium name="The Broad Institute Genomics Platform"/>
            <consortium name="The Broad Institute Genome Sequencing Center for Infectious Disease"/>
            <person name="Wu L."/>
            <person name="Ma J."/>
        </authorList>
    </citation>
    <scope>NUCLEOTIDE SEQUENCE [LARGE SCALE GENOMIC DNA]</scope>
    <source>
        <strain evidence="6">CGMCC 4.7181</strain>
    </source>
</reference>
<dbReference type="PANTHER" id="PTHR45947">
    <property type="entry name" value="SULFOQUINOVOSYL TRANSFERASE SQD2"/>
    <property type="match status" value="1"/>
</dbReference>
<evidence type="ECO:0000256" key="2">
    <source>
        <dbReference type="ARBA" id="ARBA00022679"/>
    </source>
</evidence>
<sequence length="405" mass="44387">MSRPLHVVMFGDQHPATSGGAQVAMRLQMKYLERAGHVVTIVSPRRHGFNQQHMPGNVCLDVPSVPIPPDWEYSAAWPAAAERAVDLGIVGRVERDGTPLPDLVHVQADYWGAFLGYRFAERARIPVVHTMHNRVDAGIAATAPFPRAVLAAINLWRRVELRGSGAGWDGWAHLRGLASRAAAVTAPSAHFARRLEAHGIAPHVDVVWNGIDDDLLARLEGSAPSGALVWVGRMSPEKRLMPFLQAYAESGIRLPVEIIGSGFQREEAERFTRDRGLRERVIFRGRMSYADTLARIAAATALVQTSIGFEAQGMTPFEAAQLGTPSIVSDPDIADEMGGGVWRVAVAGSERARIAELAETLRRVERDATSGSLPVPAERVRREFLQSSRTEAMLEVYRRVLRARG</sequence>
<dbReference type="PANTHER" id="PTHR45947:SF13">
    <property type="entry name" value="TRANSFERASE"/>
    <property type="match status" value="1"/>
</dbReference>
<proteinExistence type="predicted"/>
<dbReference type="GO" id="GO:0016740">
    <property type="term" value="F:transferase activity"/>
    <property type="evidence" value="ECO:0007669"/>
    <property type="project" value="UniProtKB-KW"/>
</dbReference>
<protein>
    <submittedName>
        <fullName evidence="5">Hypothetical glycosyl transferase</fullName>
    </submittedName>
</protein>
<keyword evidence="6" id="KW-1185">Reference proteome</keyword>
<dbReference type="RefSeq" id="WP_229661311.1">
    <property type="nucleotide sequence ID" value="NZ_BMMQ01000009.1"/>
</dbReference>
<evidence type="ECO:0000313" key="5">
    <source>
        <dbReference type="EMBL" id="GGO66524.1"/>
    </source>
</evidence>
<dbReference type="Pfam" id="PF13439">
    <property type="entry name" value="Glyco_transf_4"/>
    <property type="match status" value="1"/>
</dbReference>
<gene>
    <name evidence="5" type="ORF">GCM10010910_26170</name>
</gene>
<feature type="domain" description="Glycosyl transferase family 1" evidence="3">
    <location>
        <begin position="228"/>
        <end position="336"/>
    </location>
</feature>
<dbReference type="EMBL" id="BMMQ01000009">
    <property type="protein sequence ID" value="GGO66524.1"/>
    <property type="molecule type" value="Genomic_DNA"/>
</dbReference>
<name>A0ABQ2N2W4_9MICO</name>
<keyword evidence="2 5" id="KW-0808">Transferase</keyword>
<organism evidence="5 6">
    <name type="scientific">Microbacterium nanhaiense</name>
    <dbReference type="NCBI Taxonomy" id="1301026"/>
    <lineage>
        <taxon>Bacteria</taxon>
        <taxon>Bacillati</taxon>
        <taxon>Actinomycetota</taxon>
        <taxon>Actinomycetes</taxon>
        <taxon>Micrococcales</taxon>
        <taxon>Microbacteriaceae</taxon>
        <taxon>Microbacterium</taxon>
    </lineage>
</organism>
<evidence type="ECO:0000313" key="6">
    <source>
        <dbReference type="Proteomes" id="UP000638043"/>
    </source>
</evidence>
<accession>A0ABQ2N2W4</accession>
<dbReference type="SUPFAM" id="SSF53756">
    <property type="entry name" value="UDP-Glycosyltransferase/glycogen phosphorylase"/>
    <property type="match status" value="1"/>
</dbReference>
<dbReference type="Gene3D" id="3.40.50.2000">
    <property type="entry name" value="Glycogen Phosphorylase B"/>
    <property type="match status" value="2"/>
</dbReference>
<dbReference type="InterPro" id="IPR001296">
    <property type="entry name" value="Glyco_trans_1"/>
</dbReference>
<dbReference type="InterPro" id="IPR050194">
    <property type="entry name" value="Glycosyltransferase_grp1"/>
</dbReference>
<dbReference type="CDD" id="cd03801">
    <property type="entry name" value="GT4_PimA-like"/>
    <property type="match status" value="1"/>
</dbReference>
<comment type="caution">
    <text evidence="5">The sequence shown here is derived from an EMBL/GenBank/DDBJ whole genome shotgun (WGS) entry which is preliminary data.</text>
</comment>